<keyword evidence="5" id="KW-0479">Metal-binding</keyword>
<dbReference type="PANTHER" id="PTHR47545:SF1">
    <property type="entry name" value="MULTIFUNCTIONAL CCA PROTEIN"/>
    <property type="match status" value="1"/>
</dbReference>
<dbReference type="GO" id="GO:0003723">
    <property type="term" value="F:RNA binding"/>
    <property type="evidence" value="ECO:0007669"/>
    <property type="project" value="UniProtKB-KW"/>
</dbReference>
<dbReference type="CDD" id="cd05398">
    <property type="entry name" value="NT_ClassII-CCAase"/>
    <property type="match status" value="1"/>
</dbReference>
<proteinExistence type="inferred from homology"/>
<evidence type="ECO:0000256" key="3">
    <source>
        <dbReference type="ARBA" id="ARBA00022694"/>
    </source>
</evidence>
<evidence type="ECO:0000256" key="10">
    <source>
        <dbReference type="ARBA" id="ARBA00022842"/>
    </source>
</evidence>
<keyword evidence="3" id="KW-0819">tRNA processing</keyword>
<accession>A0A450VGL9</accession>
<dbReference type="GO" id="GO:0016787">
    <property type="term" value="F:hydrolase activity"/>
    <property type="evidence" value="ECO:0007669"/>
    <property type="project" value="UniProtKB-KW"/>
</dbReference>
<keyword evidence="11 12" id="KW-0694">RNA-binding</keyword>
<protein>
    <submittedName>
        <fullName evidence="16">tRNA nucleotidyltransferase (CCA-adding enzyme)</fullName>
    </submittedName>
</protein>
<evidence type="ECO:0000313" key="15">
    <source>
        <dbReference type="EMBL" id="VFK02998.1"/>
    </source>
</evidence>
<dbReference type="InterPro" id="IPR050124">
    <property type="entry name" value="tRNA_CCA-adding_enzyme"/>
</dbReference>
<dbReference type="SMART" id="SM00471">
    <property type="entry name" value="HDc"/>
    <property type="match status" value="1"/>
</dbReference>
<evidence type="ECO:0000256" key="7">
    <source>
        <dbReference type="ARBA" id="ARBA00022800"/>
    </source>
</evidence>
<dbReference type="InterPro" id="IPR043519">
    <property type="entry name" value="NT_sf"/>
</dbReference>
<organism evidence="16">
    <name type="scientific">Candidatus Kentrum eta</name>
    <dbReference type="NCBI Taxonomy" id="2126337"/>
    <lineage>
        <taxon>Bacteria</taxon>
        <taxon>Pseudomonadati</taxon>
        <taxon>Pseudomonadota</taxon>
        <taxon>Gammaproteobacteria</taxon>
        <taxon>Candidatus Kentrum</taxon>
    </lineage>
</organism>
<name>A0A450VGL9_9GAMM</name>
<dbReference type="SUPFAM" id="SSF81301">
    <property type="entry name" value="Nucleotidyltransferase"/>
    <property type="match status" value="1"/>
</dbReference>
<comment type="similarity">
    <text evidence="12">Belongs to the tRNA nucleotidyltransferase/poly(A) polymerase family.</text>
</comment>
<dbReference type="InterPro" id="IPR006674">
    <property type="entry name" value="HD_domain"/>
</dbReference>
<dbReference type="GO" id="GO:0008033">
    <property type="term" value="P:tRNA processing"/>
    <property type="evidence" value="ECO:0007669"/>
    <property type="project" value="UniProtKB-KW"/>
</dbReference>
<sequence length="505" mass="55653">MLAQRHHSRYTLPVSRIRRTLRRDALPVTAGKFLHRLPGSPMNRRPQATPLRARLPEPLPHIAQAIASAGGRAIVVGGWVRDRLLGLAAKDIDMEVHGLALGRLETVLGSFGQVITLGRAFGVLRVKGLDVDFSLPRRDSKTGAGHRGFRVEFDPDLDFRTAALRRDLTLNSMGFDPLTHEILDPHGGRADLQAGVLRATCPEQFSEDPLRGVRVAGFAARLDMAVDPELKRLMAGLDLEELSPERLLAEFEKLLLKGKRPSVGFALLRETGLLRFFPELDALVGTPQDKQWHPEGDVWDHTLLVLDEAARLRDGGGDDIVLMFAALCHDLGKPETTVEDGGRIKSHRHNMAGLKHVDSLIGRLRAAKSLVRAVRALTEHHLAPALFVKSGATPKAYRRLARKLSEAGVTMELLMRLACADHFGRGTPDALARAFPAGETFLRMAQSLSVEQTGPRDAVLGRHLIARGLEPGVHFHDILTRCRELQDETGWDEPERILRGVLGNP</sequence>
<dbReference type="InterPro" id="IPR002646">
    <property type="entry name" value="PolA_pol_head_dom"/>
</dbReference>
<evidence type="ECO:0000313" key="16">
    <source>
        <dbReference type="EMBL" id="VFK03992.1"/>
    </source>
</evidence>
<evidence type="ECO:0000256" key="6">
    <source>
        <dbReference type="ARBA" id="ARBA00022741"/>
    </source>
</evidence>
<dbReference type="GO" id="GO:0005524">
    <property type="term" value="F:ATP binding"/>
    <property type="evidence" value="ECO:0007669"/>
    <property type="project" value="UniProtKB-KW"/>
</dbReference>
<gene>
    <name evidence="14" type="ORF">BECKH772A_GA0070896_101627</name>
    <name evidence="15" type="ORF">BECKH772B_GA0070898_103201</name>
    <name evidence="16" type="ORF">BECKH772C_GA0070978_101557</name>
</gene>
<evidence type="ECO:0000259" key="13">
    <source>
        <dbReference type="SMART" id="SM00471"/>
    </source>
</evidence>
<evidence type="ECO:0000256" key="11">
    <source>
        <dbReference type="ARBA" id="ARBA00022884"/>
    </source>
</evidence>
<dbReference type="EMBL" id="CAADFI010000320">
    <property type="protein sequence ID" value="VFK02998.1"/>
    <property type="molecule type" value="Genomic_DNA"/>
</dbReference>
<evidence type="ECO:0000256" key="5">
    <source>
        <dbReference type="ARBA" id="ARBA00022723"/>
    </source>
</evidence>
<evidence type="ECO:0000256" key="4">
    <source>
        <dbReference type="ARBA" id="ARBA00022695"/>
    </source>
</evidence>
<keyword evidence="4" id="KW-0548">Nucleotidyltransferase</keyword>
<dbReference type="AlphaFoldDB" id="A0A450VGL9"/>
<feature type="domain" description="HD/PDEase" evidence="13">
    <location>
        <begin position="294"/>
        <end position="435"/>
    </location>
</feature>
<dbReference type="CDD" id="cd00077">
    <property type="entry name" value="HDc"/>
    <property type="match status" value="1"/>
</dbReference>
<dbReference type="Pfam" id="PF01743">
    <property type="entry name" value="PolyA_pol"/>
    <property type="match status" value="1"/>
</dbReference>
<evidence type="ECO:0000256" key="12">
    <source>
        <dbReference type="RuleBase" id="RU003953"/>
    </source>
</evidence>
<keyword evidence="8" id="KW-0378">Hydrolase</keyword>
<evidence type="ECO:0000256" key="1">
    <source>
        <dbReference type="ARBA" id="ARBA00001946"/>
    </source>
</evidence>
<evidence type="ECO:0000256" key="2">
    <source>
        <dbReference type="ARBA" id="ARBA00022679"/>
    </source>
</evidence>
<keyword evidence="10" id="KW-0460">Magnesium</keyword>
<dbReference type="GO" id="GO:0016779">
    <property type="term" value="F:nucleotidyltransferase activity"/>
    <property type="evidence" value="ECO:0007669"/>
    <property type="project" value="UniProtKB-KW"/>
</dbReference>
<keyword evidence="6" id="KW-0547">Nucleotide-binding</keyword>
<reference evidence="16" key="1">
    <citation type="submission" date="2019-02" db="EMBL/GenBank/DDBJ databases">
        <authorList>
            <person name="Gruber-Vodicka R. H."/>
            <person name="Seah K. B. B."/>
        </authorList>
    </citation>
    <scope>NUCLEOTIDE SEQUENCE</scope>
    <source>
        <strain evidence="16">BECK_SA2B12</strain>
        <strain evidence="14">BECK_SA2B15</strain>
        <strain evidence="15">BECK_SA2B20</strain>
    </source>
</reference>
<dbReference type="GO" id="GO:0042245">
    <property type="term" value="P:RNA repair"/>
    <property type="evidence" value="ECO:0007669"/>
    <property type="project" value="UniProtKB-KW"/>
</dbReference>
<dbReference type="GO" id="GO:0046872">
    <property type="term" value="F:metal ion binding"/>
    <property type="evidence" value="ECO:0007669"/>
    <property type="project" value="UniProtKB-KW"/>
</dbReference>
<comment type="cofactor">
    <cofactor evidence="1">
        <name>Mg(2+)</name>
        <dbReference type="ChEBI" id="CHEBI:18420"/>
    </cofactor>
</comment>
<dbReference type="Gene3D" id="3.30.460.10">
    <property type="entry name" value="Beta Polymerase, domain 2"/>
    <property type="match status" value="1"/>
</dbReference>
<dbReference type="Pfam" id="PF12627">
    <property type="entry name" value="PolyA_pol_RNAbd"/>
    <property type="match status" value="1"/>
</dbReference>
<dbReference type="EMBL" id="CAADFG010000162">
    <property type="protein sequence ID" value="VFJ99435.1"/>
    <property type="molecule type" value="Genomic_DNA"/>
</dbReference>
<evidence type="ECO:0000256" key="8">
    <source>
        <dbReference type="ARBA" id="ARBA00022801"/>
    </source>
</evidence>
<dbReference type="Gene3D" id="1.10.3090.10">
    <property type="entry name" value="cca-adding enzyme, domain 2"/>
    <property type="match status" value="1"/>
</dbReference>
<evidence type="ECO:0000256" key="9">
    <source>
        <dbReference type="ARBA" id="ARBA00022840"/>
    </source>
</evidence>
<dbReference type="InterPro" id="IPR032828">
    <property type="entry name" value="PolyA_RNA-bd"/>
</dbReference>
<dbReference type="SUPFAM" id="SSF81891">
    <property type="entry name" value="Poly A polymerase C-terminal region-like"/>
    <property type="match status" value="1"/>
</dbReference>
<dbReference type="InterPro" id="IPR003607">
    <property type="entry name" value="HD/PDEase_dom"/>
</dbReference>
<keyword evidence="9" id="KW-0067">ATP-binding</keyword>
<evidence type="ECO:0000313" key="14">
    <source>
        <dbReference type="EMBL" id="VFJ99435.1"/>
    </source>
</evidence>
<keyword evidence="2 12" id="KW-0808">Transferase</keyword>
<dbReference type="Pfam" id="PF01966">
    <property type="entry name" value="HD"/>
    <property type="match status" value="1"/>
</dbReference>
<keyword evidence="7" id="KW-0692">RNA repair</keyword>
<dbReference type="PANTHER" id="PTHR47545">
    <property type="entry name" value="MULTIFUNCTIONAL CCA PROTEIN"/>
    <property type="match status" value="1"/>
</dbReference>
<dbReference type="EMBL" id="CAADFJ010000155">
    <property type="protein sequence ID" value="VFK03992.1"/>
    <property type="molecule type" value="Genomic_DNA"/>
</dbReference>